<accession>A0A0G3BGR0</accession>
<dbReference type="Proteomes" id="UP000035352">
    <property type="component" value="Chromosome"/>
</dbReference>
<feature type="domain" description="LUD" evidence="1">
    <location>
        <begin position="117"/>
        <end position="211"/>
    </location>
</feature>
<dbReference type="PANTHER" id="PTHR43682">
    <property type="entry name" value="LACTATE UTILIZATION PROTEIN C"/>
    <property type="match status" value="1"/>
</dbReference>
<dbReference type="InterPro" id="IPR003741">
    <property type="entry name" value="LUD_dom"/>
</dbReference>
<dbReference type="Pfam" id="PF02589">
    <property type="entry name" value="LUD_dom"/>
    <property type="match status" value="1"/>
</dbReference>
<name>A0A0G3BGR0_9BURK</name>
<reference evidence="2 3" key="1">
    <citation type="submission" date="2015-05" db="EMBL/GenBank/DDBJ databases">
        <authorList>
            <person name="Tang B."/>
            <person name="Yu Y."/>
        </authorList>
    </citation>
    <scope>NUCLEOTIDE SEQUENCE [LARGE SCALE GENOMIC DNA]</scope>
    <source>
        <strain evidence="2 3">DSM 7029</strain>
    </source>
</reference>
<keyword evidence="3" id="KW-1185">Reference proteome</keyword>
<dbReference type="STRING" id="413882.AAW51_0487"/>
<proteinExistence type="predicted"/>
<dbReference type="AlphaFoldDB" id="A0A0G3BGR0"/>
<organism evidence="2 3">
    <name type="scientific">Caldimonas brevitalea</name>
    <dbReference type="NCBI Taxonomy" id="413882"/>
    <lineage>
        <taxon>Bacteria</taxon>
        <taxon>Pseudomonadati</taxon>
        <taxon>Pseudomonadota</taxon>
        <taxon>Betaproteobacteria</taxon>
        <taxon>Burkholderiales</taxon>
        <taxon>Sphaerotilaceae</taxon>
        <taxon>Caldimonas</taxon>
    </lineage>
</organism>
<dbReference type="RefSeq" id="WP_047193337.1">
    <property type="nucleotide sequence ID" value="NZ_CP011371.1"/>
</dbReference>
<sequence length="216" mass="22642">MKDTRSLVLNNIRAALGRGELTGSAAARVGVRSAPPRSVPTPAGTAEVVEQFVARATALSMTLERVACRDDVPGAVAAYLAARRLAPHIVVAAPLAPCEWPASLTVRVGPARQHDAVGVTPCFAAIAETGSLVLLSSAGTPTSLNFVPDDHIVVLGRAQIVARQEEVWTRLRSKPMPRAVNIVSGPSRTADVEQVVQLGVHGPRRVHVVLVEQGVG</sequence>
<dbReference type="Gene3D" id="3.40.50.10420">
    <property type="entry name" value="NagB/RpiA/CoA transferase-like"/>
    <property type="match status" value="1"/>
</dbReference>
<dbReference type="OrthoDB" id="9794157at2"/>
<evidence type="ECO:0000313" key="3">
    <source>
        <dbReference type="Proteomes" id="UP000035352"/>
    </source>
</evidence>
<dbReference type="SUPFAM" id="SSF100950">
    <property type="entry name" value="NagB/RpiA/CoA transferase-like"/>
    <property type="match status" value="1"/>
</dbReference>
<evidence type="ECO:0000313" key="2">
    <source>
        <dbReference type="EMBL" id="AKJ27178.1"/>
    </source>
</evidence>
<dbReference type="PATRIC" id="fig|413882.6.peg.518"/>
<dbReference type="EMBL" id="CP011371">
    <property type="protein sequence ID" value="AKJ27178.1"/>
    <property type="molecule type" value="Genomic_DNA"/>
</dbReference>
<protein>
    <submittedName>
        <fullName evidence="2">L-lactate dehydrogenase complex protein LldG</fullName>
    </submittedName>
</protein>
<evidence type="ECO:0000259" key="1">
    <source>
        <dbReference type="Pfam" id="PF02589"/>
    </source>
</evidence>
<dbReference type="KEGG" id="pbh:AAW51_0487"/>
<dbReference type="PANTHER" id="PTHR43682:SF1">
    <property type="entry name" value="LACTATE UTILIZATION PROTEIN C"/>
    <property type="match status" value="1"/>
</dbReference>
<gene>
    <name evidence="2" type="primary">lldG</name>
    <name evidence="2" type="ORF">AAW51_0487</name>
</gene>
<dbReference type="InterPro" id="IPR037171">
    <property type="entry name" value="NagB/RpiA_transferase-like"/>
</dbReference>
<dbReference type="InterPro" id="IPR024185">
    <property type="entry name" value="FTHF_cligase-like_sf"/>
</dbReference>